<comment type="caution">
    <text evidence="5">The sequence shown here is derived from an EMBL/GenBank/DDBJ whole genome shotgun (WGS) entry which is preliminary data.</text>
</comment>
<proteinExistence type="predicted"/>
<reference evidence="5" key="1">
    <citation type="submission" date="2021-02" db="EMBL/GenBank/DDBJ databases">
        <authorList>
            <person name="Nowell W R."/>
        </authorList>
    </citation>
    <scope>NUCLEOTIDE SEQUENCE</scope>
</reference>
<evidence type="ECO:0000256" key="1">
    <source>
        <dbReference type="SAM" id="MobiDB-lite"/>
    </source>
</evidence>
<dbReference type="EMBL" id="CAJOAY010001834">
    <property type="protein sequence ID" value="CAF3891857.1"/>
    <property type="molecule type" value="Genomic_DNA"/>
</dbReference>
<dbReference type="Proteomes" id="UP000663881">
    <property type="component" value="Unassembled WGS sequence"/>
</dbReference>
<dbReference type="EMBL" id="CAJNON010000002">
    <property type="protein sequence ID" value="CAF0736131.1"/>
    <property type="molecule type" value="Genomic_DNA"/>
</dbReference>
<dbReference type="OrthoDB" id="10361224at2759"/>
<name>A0A819H3Y9_9BILA</name>
<sequence>MSRIRIYSYITVTSFSPTVKIELHICEQIAQYGECSTNSACSCFHRIGTNEGTDICGFLWPTCSQLVPCNSSDNSCTQSNTIYVPHHQCYPIAMIDQKMCPPMIIFNTCGNNNGECIDPFAASTVPPVTMSTTTTILVPTLTIGGFIIFVCLIVVCYIYNIRRLRQSRISAVNTMNQTVVYQNAQQSTGESTVLFDVQSHYNSNTSTPFPPNSARPEAPPPPYEAANTNSLIKCPSESPPPPYEIATIEQTIT</sequence>
<evidence type="ECO:0000313" key="6">
    <source>
        <dbReference type="Proteomes" id="UP000663881"/>
    </source>
</evidence>
<evidence type="ECO:0000313" key="5">
    <source>
        <dbReference type="EMBL" id="CAF3891857.1"/>
    </source>
</evidence>
<evidence type="ECO:0000256" key="2">
    <source>
        <dbReference type="SAM" id="Phobius"/>
    </source>
</evidence>
<organism evidence="5 6">
    <name type="scientific">Adineta steineri</name>
    <dbReference type="NCBI Taxonomy" id="433720"/>
    <lineage>
        <taxon>Eukaryota</taxon>
        <taxon>Metazoa</taxon>
        <taxon>Spiralia</taxon>
        <taxon>Gnathifera</taxon>
        <taxon>Rotifera</taxon>
        <taxon>Eurotatoria</taxon>
        <taxon>Bdelloidea</taxon>
        <taxon>Adinetida</taxon>
        <taxon>Adinetidae</taxon>
        <taxon>Adineta</taxon>
    </lineage>
</organism>
<dbReference type="Gene3D" id="1.20.1070.10">
    <property type="entry name" value="Rhodopsin 7-helix transmembrane proteins"/>
    <property type="match status" value="1"/>
</dbReference>
<dbReference type="Proteomes" id="UP000663891">
    <property type="component" value="Unassembled WGS sequence"/>
</dbReference>
<dbReference type="AlphaFoldDB" id="A0A819H3Y9"/>
<protein>
    <submittedName>
        <fullName evidence="5">Uncharacterized protein</fullName>
    </submittedName>
</protein>
<dbReference type="Proteomes" id="UP000663844">
    <property type="component" value="Unassembled WGS sequence"/>
</dbReference>
<dbReference type="EMBL" id="CAJOAZ010001487">
    <property type="protein sequence ID" value="CAF3820730.1"/>
    <property type="molecule type" value="Genomic_DNA"/>
</dbReference>
<keyword evidence="2" id="KW-0812">Transmembrane</keyword>
<keyword evidence="2" id="KW-0472">Membrane</keyword>
<feature type="compositionally biased region" description="Pro residues" evidence="1">
    <location>
        <begin position="208"/>
        <end position="223"/>
    </location>
</feature>
<keyword evidence="2" id="KW-1133">Transmembrane helix</keyword>
<feature type="transmembrane region" description="Helical" evidence="2">
    <location>
        <begin position="136"/>
        <end position="159"/>
    </location>
</feature>
<accession>A0A819H3Y9</accession>
<evidence type="ECO:0000313" key="4">
    <source>
        <dbReference type="EMBL" id="CAF3820730.1"/>
    </source>
</evidence>
<gene>
    <name evidence="5" type="ORF">OKA104_LOCUS23703</name>
    <name evidence="4" type="ORF">OXD698_LOCUS19426</name>
    <name evidence="3" type="ORF">VCS650_LOCUS339</name>
</gene>
<evidence type="ECO:0000313" key="3">
    <source>
        <dbReference type="EMBL" id="CAF0736131.1"/>
    </source>
</evidence>
<feature type="region of interest" description="Disordered" evidence="1">
    <location>
        <begin position="203"/>
        <end position="253"/>
    </location>
</feature>